<keyword evidence="3" id="KW-1185">Reference proteome</keyword>
<comment type="caution">
    <text evidence="2">The sequence shown here is derived from an EMBL/GenBank/DDBJ whole genome shotgun (WGS) entry which is preliminary data.</text>
</comment>
<evidence type="ECO:0000256" key="1">
    <source>
        <dbReference type="SAM" id="Phobius"/>
    </source>
</evidence>
<gene>
    <name evidence="2" type="ORF">EDD36DRAFT_430785</name>
</gene>
<name>A0AAN6IH01_9EURO</name>
<dbReference type="Proteomes" id="UP001203852">
    <property type="component" value="Unassembled WGS sequence"/>
</dbReference>
<dbReference type="EMBL" id="MU404351">
    <property type="protein sequence ID" value="KAI1617181.1"/>
    <property type="molecule type" value="Genomic_DNA"/>
</dbReference>
<keyword evidence="1" id="KW-1133">Transmembrane helix</keyword>
<sequence>MVHAGVGTRHGPANTRQRLDFSGVTAAIAAQPLTYLYLTLPGVGQWTGDRGLSLQVLTVDERWRFTLLRMVFVILLAHRLRLRLRDRARDIKQCVW</sequence>
<protein>
    <submittedName>
        <fullName evidence="2">Uncharacterized protein</fullName>
    </submittedName>
</protein>
<evidence type="ECO:0000313" key="2">
    <source>
        <dbReference type="EMBL" id="KAI1617181.1"/>
    </source>
</evidence>
<keyword evidence="1" id="KW-0812">Transmembrane</keyword>
<dbReference type="AlphaFoldDB" id="A0AAN6IH01"/>
<proteinExistence type="predicted"/>
<keyword evidence="1" id="KW-0472">Membrane</keyword>
<feature type="transmembrane region" description="Helical" evidence="1">
    <location>
        <begin position="21"/>
        <end position="43"/>
    </location>
</feature>
<evidence type="ECO:0000313" key="3">
    <source>
        <dbReference type="Proteomes" id="UP001203852"/>
    </source>
</evidence>
<reference evidence="2" key="1">
    <citation type="journal article" date="2022" name="bioRxiv">
        <title>Deciphering the potential niche of two novel black yeast fungi from a biological soil crust based on their genomes, phenotypes, and melanin regulation.</title>
        <authorList>
            <consortium name="DOE Joint Genome Institute"/>
            <person name="Carr E.C."/>
            <person name="Barton Q."/>
            <person name="Grambo S."/>
            <person name="Sullivan M."/>
            <person name="Renfro C.M."/>
            <person name="Kuo A."/>
            <person name="Pangilinan J."/>
            <person name="Lipzen A."/>
            <person name="Keymanesh K."/>
            <person name="Savage E."/>
            <person name="Barry K."/>
            <person name="Grigoriev I.V."/>
            <person name="Riekhof W.R."/>
            <person name="Harris S.S."/>
        </authorList>
    </citation>
    <scope>NUCLEOTIDE SEQUENCE</scope>
    <source>
        <strain evidence="2">JF 03-4F</strain>
    </source>
</reference>
<feature type="transmembrane region" description="Helical" evidence="1">
    <location>
        <begin position="63"/>
        <end position="82"/>
    </location>
</feature>
<organism evidence="2 3">
    <name type="scientific">Exophiala viscosa</name>
    <dbReference type="NCBI Taxonomy" id="2486360"/>
    <lineage>
        <taxon>Eukaryota</taxon>
        <taxon>Fungi</taxon>
        <taxon>Dikarya</taxon>
        <taxon>Ascomycota</taxon>
        <taxon>Pezizomycotina</taxon>
        <taxon>Eurotiomycetes</taxon>
        <taxon>Chaetothyriomycetidae</taxon>
        <taxon>Chaetothyriales</taxon>
        <taxon>Herpotrichiellaceae</taxon>
        <taxon>Exophiala</taxon>
    </lineage>
</organism>
<accession>A0AAN6IH01</accession>